<dbReference type="GO" id="GO:0016491">
    <property type="term" value="F:oxidoreductase activity"/>
    <property type="evidence" value="ECO:0007669"/>
    <property type="project" value="UniProtKB-KW"/>
</dbReference>
<name>A0A1V0TZN1_9ACTN</name>
<dbReference type="SUPFAM" id="SSF51735">
    <property type="entry name" value="NAD(P)-binding Rossmann-fold domains"/>
    <property type="match status" value="1"/>
</dbReference>
<dbReference type="InterPro" id="IPR051122">
    <property type="entry name" value="SDR_DHRS6-like"/>
</dbReference>
<keyword evidence="5" id="KW-1185">Reference proteome</keyword>
<dbReference type="STRING" id="553510.B1H19_33055"/>
<dbReference type="PANTHER" id="PTHR43477">
    <property type="entry name" value="DIHYDROANTICAPSIN 7-DEHYDROGENASE"/>
    <property type="match status" value="1"/>
</dbReference>
<dbReference type="Proteomes" id="UP000192726">
    <property type="component" value="Chromosome"/>
</dbReference>
<reference evidence="4 5" key="1">
    <citation type="submission" date="2017-04" db="EMBL/GenBank/DDBJ databases">
        <title>Complete Genome Sequence of Streptomyces gilvosporeus F607, a Capable Producer of Natamycin.</title>
        <authorList>
            <person name="Zong G."/>
            <person name="Zhong C."/>
            <person name="Fu J."/>
            <person name="Qin R."/>
            <person name="Cao G."/>
        </authorList>
    </citation>
    <scope>NUCLEOTIDE SEQUENCE [LARGE SCALE GENOMIC DNA]</scope>
    <source>
        <strain evidence="4 5">F607</strain>
    </source>
</reference>
<organism evidence="4 5">
    <name type="scientific">Streptomyces gilvosporeus</name>
    <dbReference type="NCBI Taxonomy" id="553510"/>
    <lineage>
        <taxon>Bacteria</taxon>
        <taxon>Bacillati</taxon>
        <taxon>Actinomycetota</taxon>
        <taxon>Actinomycetes</taxon>
        <taxon>Kitasatosporales</taxon>
        <taxon>Streptomycetaceae</taxon>
        <taxon>Streptomyces</taxon>
    </lineage>
</organism>
<gene>
    <name evidence="4" type="ORF">B1H19_33055</name>
</gene>
<dbReference type="PRINTS" id="PR00081">
    <property type="entry name" value="GDHRDH"/>
</dbReference>
<dbReference type="CDD" id="cd05233">
    <property type="entry name" value="SDR_c"/>
    <property type="match status" value="1"/>
</dbReference>
<dbReference type="EMBL" id="CP020569">
    <property type="protein sequence ID" value="ARF58373.1"/>
    <property type="molecule type" value="Genomic_DNA"/>
</dbReference>
<sequence>MRARRHPLPARRPELVGGRTARVDDLERLAHRRDREQRPARTAAELPLHLSNAPRPTRVRALLPPLLRAPGPVPATAGRGGNTVSVNTVIVTGGASGVGRALVGRLLDAGKTVITCDIDEPGLKSLAIEHEGRPLETHVTDVASHEDCDAFMDRVLAAHPNVNGLVNNAGLYLGQPVWEYDDATIERVIAVNIKGPVWLSRRLADHLLPAKRRGAIVNLASVAGEVGSSDALYGTVKAGVIGLTKSNAMNFAPYIRVNVVSPGLIVNTAIADRIPDYRYAEYKRQEQLDGDILPEYVADVCAYLLSDESRTLTGALLRADNGSYPR</sequence>
<dbReference type="Pfam" id="PF00106">
    <property type="entry name" value="adh_short"/>
    <property type="match status" value="1"/>
</dbReference>
<dbReference type="AlphaFoldDB" id="A0A1V0TZN1"/>
<evidence type="ECO:0000313" key="4">
    <source>
        <dbReference type="EMBL" id="ARF58373.1"/>
    </source>
</evidence>
<evidence type="ECO:0000256" key="1">
    <source>
        <dbReference type="ARBA" id="ARBA00006484"/>
    </source>
</evidence>
<accession>A0A1V0TZN1</accession>
<dbReference type="PRINTS" id="PR00080">
    <property type="entry name" value="SDRFAMILY"/>
</dbReference>
<comment type="similarity">
    <text evidence="1 3">Belongs to the short-chain dehydrogenases/reductases (SDR) family.</text>
</comment>
<dbReference type="InterPro" id="IPR002347">
    <property type="entry name" value="SDR_fam"/>
</dbReference>
<protein>
    <recommendedName>
        <fullName evidence="6">SDR family oxidoreductase</fullName>
    </recommendedName>
</protein>
<evidence type="ECO:0000256" key="3">
    <source>
        <dbReference type="RuleBase" id="RU000363"/>
    </source>
</evidence>
<keyword evidence="2" id="KW-0560">Oxidoreductase</keyword>
<dbReference type="InterPro" id="IPR036291">
    <property type="entry name" value="NAD(P)-bd_dom_sf"/>
</dbReference>
<evidence type="ECO:0000256" key="2">
    <source>
        <dbReference type="ARBA" id="ARBA00023002"/>
    </source>
</evidence>
<evidence type="ECO:0008006" key="6">
    <source>
        <dbReference type="Google" id="ProtNLM"/>
    </source>
</evidence>
<evidence type="ECO:0000313" key="5">
    <source>
        <dbReference type="Proteomes" id="UP000192726"/>
    </source>
</evidence>
<proteinExistence type="inferred from homology"/>
<dbReference type="Gene3D" id="3.40.50.720">
    <property type="entry name" value="NAD(P)-binding Rossmann-like Domain"/>
    <property type="match status" value="1"/>
</dbReference>
<dbReference type="KEGG" id="sgv:B1H19_33055"/>
<dbReference type="PANTHER" id="PTHR43477:SF1">
    <property type="entry name" value="DIHYDROANTICAPSIN 7-DEHYDROGENASE"/>
    <property type="match status" value="1"/>
</dbReference>